<sequence>MRVSMEYNSLLYSRTNINLSANQKTDVFFSLLEKSAPEQKEHVATDIWEELSRSYNIRNASFREIQEISAKLYKAGQISLFDHGMLTFEPMLAPPGSLKANLHMTPFNADGRKDWIAEYEQRAQSDLKTGNPIGYVQNQKVVEILRHLFNDLDE</sequence>
<reference evidence="1" key="1">
    <citation type="submission" date="2014-07" db="EMBL/GenBank/DDBJ databases">
        <authorList>
            <person name="Hornung V.Bastian."/>
        </authorList>
    </citation>
    <scope>NUCLEOTIDE SEQUENCE</scope>
    <source>
        <strain evidence="1">PCE-S</strain>
    </source>
</reference>
<protein>
    <submittedName>
        <fullName evidence="1">Uncharacterized protein</fullName>
    </submittedName>
</protein>
<dbReference type="RefSeq" id="WP_208925636.1">
    <property type="nucleotide sequence ID" value="NZ_JAYFNZ010000031.1"/>
</dbReference>
<dbReference type="AlphaFoldDB" id="A0A098B169"/>
<gene>
    <name evidence="1" type="ORF">DPCES_2203</name>
</gene>
<dbReference type="PATRIC" id="fig|49338.4.peg.2374"/>
<organism evidence="1">
    <name type="scientific">Desulfitobacterium hafniense</name>
    <name type="common">Desulfitobacterium frappieri</name>
    <dbReference type="NCBI Taxonomy" id="49338"/>
    <lineage>
        <taxon>Bacteria</taxon>
        <taxon>Bacillati</taxon>
        <taxon>Bacillota</taxon>
        <taxon>Clostridia</taxon>
        <taxon>Eubacteriales</taxon>
        <taxon>Desulfitobacteriaceae</taxon>
        <taxon>Desulfitobacterium</taxon>
    </lineage>
</organism>
<evidence type="ECO:0000313" key="1">
    <source>
        <dbReference type="EMBL" id="CDX02090.1"/>
    </source>
</evidence>
<accession>A0A098B169</accession>
<name>A0A098B169_DESHA</name>
<proteinExistence type="predicted"/>
<dbReference type="EMBL" id="LK996017">
    <property type="protein sequence ID" value="CDX02090.1"/>
    <property type="molecule type" value="Genomic_DNA"/>
</dbReference>